<dbReference type="PROSITE" id="PS51354">
    <property type="entry name" value="GLUTAREDOXIN_2"/>
    <property type="match status" value="1"/>
</dbReference>
<evidence type="ECO:0000313" key="3">
    <source>
        <dbReference type="Proteomes" id="UP000735302"/>
    </source>
</evidence>
<comment type="similarity">
    <text evidence="1">Belongs to the SH3BGR family.</text>
</comment>
<dbReference type="InterPro" id="IPR036249">
    <property type="entry name" value="Thioredoxin-like_sf"/>
</dbReference>
<dbReference type="EMBL" id="BLXT01000430">
    <property type="protein sequence ID" value="GFN77001.1"/>
    <property type="molecule type" value="Genomic_DNA"/>
</dbReference>
<dbReference type="GO" id="GO:0005737">
    <property type="term" value="C:cytoplasm"/>
    <property type="evidence" value="ECO:0007669"/>
    <property type="project" value="TreeGrafter"/>
</dbReference>
<dbReference type="SUPFAM" id="SSF52833">
    <property type="entry name" value="Thioredoxin-like"/>
    <property type="match status" value="1"/>
</dbReference>
<keyword evidence="3" id="KW-1185">Reference proteome</keyword>
<dbReference type="AlphaFoldDB" id="A0AAV3Y4J2"/>
<organism evidence="2 3">
    <name type="scientific">Plakobranchus ocellatus</name>
    <dbReference type="NCBI Taxonomy" id="259542"/>
    <lineage>
        <taxon>Eukaryota</taxon>
        <taxon>Metazoa</taxon>
        <taxon>Spiralia</taxon>
        <taxon>Lophotrochozoa</taxon>
        <taxon>Mollusca</taxon>
        <taxon>Gastropoda</taxon>
        <taxon>Heterobranchia</taxon>
        <taxon>Euthyneura</taxon>
        <taxon>Panpulmonata</taxon>
        <taxon>Sacoglossa</taxon>
        <taxon>Placobranchoidea</taxon>
        <taxon>Plakobranchidae</taxon>
        <taxon>Plakobranchus</taxon>
    </lineage>
</organism>
<reference evidence="2 3" key="1">
    <citation type="journal article" date="2021" name="Elife">
        <title>Chloroplast acquisition without the gene transfer in kleptoplastic sea slugs, Plakobranchus ocellatus.</title>
        <authorList>
            <person name="Maeda T."/>
            <person name="Takahashi S."/>
            <person name="Yoshida T."/>
            <person name="Shimamura S."/>
            <person name="Takaki Y."/>
            <person name="Nagai Y."/>
            <person name="Toyoda A."/>
            <person name="Suzuki Y."/>
            <person name="Arimoto A."/>
            <person name="Ishii H."/>
            <person name="Satoh N."/>
            <person name="Nishiyama T."/>
            <person name="Hasebe M."/>
            <person name="Maruyama T."/>
            <person name="Minagawa J."/>
            <person name="Obokata J."/>
            <person name="Shigenobu S."/>
        </authorList>
    </citation>
    <scope>NUCLEOTIDE SEQUENCE [LARGE SCALE GENOMIC DNA]</scope>
</reference>
<protein>
    <submittedName>
        <fullName evidence="2">Sh3 domain-binding glutamic acid-rich-like protein</fullName>
    </submittedName>
</protein>
<name>A0AAV3Y4J2_9GAST</name>
<dbReference type="Proteomes" id="UP000735302">
    <property type="component" value="Unassembled WGS sequence"/>
</dbReference>
<evidence type="ECO:0000313" key="2">
    <source>
        <dbReference type="EMBL" id="GFN77001.1"/>
    </source>
</evidence>
<dbReference type="InterPro" id="IPR051033">
    <property type="entry name" value="SH3BGR"/>
</dbReference>
<evidence type="ECO:0000256" key="1">
    <source>
        <dbReference type="ARBA" id="ARBA00007764"/>
    </source>
</evidence>
<dbReference type="InterPro" id="IPR006993">
    <property type="entry name" value="Glut_rich_SH3-bd"/>
</dbReference>
<gene>
    <name evidence="2" type="ORF">PoB_000350700</name>
</gene>
<dbReference type="Pfam" id="PF04908">
    <property type="entry name" value="SH3BGR"/>
    <property type="match status" value="1"/>
</dbReference>
<dbReference type="PANTHER" id="PTHR12232:SF15">
    <property type="entry name" value="SH3 DOMAIN-BINDING GLUTAMIC ACID-RICH PROTEIN HOMOLOG"/>
    <property type="match status" value="1"/>
</dbReference>
<sequence>MLSSNSEIRKSQQTIQDILSGSKIEFTAVDVAANRDDLNKMREVVGNPTALAPQIANGDVYCGDFEAFQEAVENKALKEFLKLPSE</sequence>
<accession>A0AAV3Y4J2</accession>
<proteinExistence type="inferred from homology"/>
<dbReference type="PANTHER" id="PTHR12232">
    <property type="entry name" value="SH3 DOMAIN-BINDING GLUTAMIC ACID-RICH-LIKE PROTEIN"/>
    <property type="match status" value="1"/>
</dbReference>
<comment type="caution">
    <text evidence="2">The sequence shown here is derived from an EMBL/GenBank/DDBJ whole genome shotgun (WGS) entry which is preliminary data.</text>
</comment>
<dbReference type="Gene3D" id="3.40.30.10">
    <property type="entry name" value="Glutaredoxin"/>
    <property type="match status" value="1"/>
</dbReference>